<dbReference type="GO" id="GO:0008171">
    <property type="term" value="F:O-methyltransferase activity"/>
    <property type="evidence" value="ECO:0007669"/>
    <property type="project" value="InterPro"/>
</dbReference>
<dbReference type="AlphaFoldDB" id="A0A7N0VLC0"/>
<dbReference type="InterPro" id="IPR002935">
    <property type="entry name" value="SAM_O-MeTrfase"/>
</dbReference>
<keyword evidence="7" id="KW-1185">Reference proteome</keyword>
<name>A0A7N0VLC0_KALFE</name>
<dbReference type="PANTHER" id="PTHR10509">
    <property type="entry name" value="O-METHYLTRANSFERASE-RELATED"/>
    <property type="match status" value="1"/>
</dbReference>
<evidence type="ECO:0000256" key="3">
    <source>
        <dbReference type="ARBA" id="ARBA00022691"/>
    </source>
</evidence>
<dbReference type="EnsemblPlants" id="Kaladp0996s0003.1.v1.1">
    <property type="protein sequence ID" value="Kaladp0996s0003.1.v1.1"/>
    <property type="gene ID" value="Kaladp0996s0003.v1.1"/>
</dbReference>
<dbReference type="GO" id="GO:0046872">
    <property type="term" value="F:metal ion binding"/>
    <property type="evidence" value="ECO:0007669"/>
    <property type="project" value="UniProtKB-KW"/>
</dbReference>
<proteinExistence type="inferred from homology"/>
<dbReference type="InterPro" id="IPR050362">
    <property type="entry name" value="Cation-dep_OMT"/>
</dbReference>
<sequence>MAPAVTEKMREIANSLTEELPKTLLMNISLHEYIMQPALRREHEQLKALREATEEKYGAWSQMNLPVNEGQFLSMFLKILNPKKTLEIGVFTGYSLLTTAIALPHDSLIVAVDHDKEAYEVGLPFVKQAGVAHKIDFIQSDAVTAMDQMLKNVRDGKMEPFDFIFVDADKPNYKNYHARAVELVKVGGVIAYDNTLWKGLVAKDESQCPECFRPFMKYMIEFNELIEADSRLEFSQLALGDGLTLCRRLV</sequence>
<dbReference type="CDD" id="cd02440">
    <property type="entry name" value="AdoMet_MTases"/>
    <property type="match status" value="1"/>
</dbReference>
<keyword evidence="4" id="KW-0479">Metal-binding</keyword>
<evidence type="ECO:0000256" key="5">
    <source>
        <dbReference type="ARBA" id="ARBA00023453"/>
    </source>
</evidence>
<evidence type="ECO:0000256" key="2">
    <source>
        <dbReference type="ARBA" id="ARBA00022679"/>
    </source>
</evidence>
<comment type="similarity">
    <text evidence="5">Belongs to the class I-like SAM-binding methyltransferase superfamily. Cation-dependent O-methyltransferase family.</text>
</comment>
<evidence type="ECO:0000313" key="7">
    <source>
        <dbReference type="Proteomes" id="UP000594263"/>
    </source>
</evidence>
<evidence type="ECO:0000256" key="4">
    <source>
        <dbReference type="ARBA" id="ARBA00022723"/>
    </source>
</evidence>
<dbReference type="PANTHER" id="PTHR10509:SF34">
    <property type="entry name" value="TAPETUM-SPECIFIC METHYLTRANSFERASE 1"/>
    <property type="match status" value="1"/>
</dbReference>
<keyword evidence="2" id="KW-0808">Transferase</keyword>
<dbReference type="PROSITE" id="PS51682">
    <property type="entry name" value="SAM_OMT_I"/>
    <property type="match status" value="1"/>
</dbReference>
<dbReference type="GO" id="GO:0008757">
    <property type="term" value="F:S-adenosylmethionine-dependent methyltransferase activity"/>
    <property type="evidence" value="ECO:0007669"/>
    <property type="project" value="TreeGrafter"/>
</dbReference>
<keyword evidence="1" id="KW-0489">Methyltransferase</keyword>
<dbReference type="Gene3D" id="3.40.50.150">
    <property type="entry name" value="Vaccinia Virus protein VP39"/>
    <property type="match status" value="1"/>
</dbReference>
<reference evidence="6" key="1">
    <citation type="submission" date="2021-01" db="UniProtKB">
        <authorList>
            <consortium name="EnsemblPlants"/>
        </authorList>
    </citation>
    <scope>IDENTIFICATION</scope>
</reference>
<dbReference type="Gramene" id="Kaladp0996s0003.1.v1.1">
    <property type="protein sequence ID" value="Kaladp0996s0003.1.v1.1"/>
    <property type="gene ID" value="Kaladp0996s0003.v1.1"/>
</dbReference>
<protein>
    <recommendedName>
        <fullName evidence="8">Caffeoyl-CoA O-methyltransferase</fullName>
    </recommendedName>
</protein>
<dbReference type="OMA" id="HEYIMQP"/>
<dbReference type="Proteomes" id="UP000594263">
    <property type="component" value="Unplaced"/>
</dbReference>
<dbReference type="GO" id="GO:0032259">
    <property type="term" value="P:methylation"/>
    <property type="evidence" value="ECO:0007669"/>
    <property type="project" value="UniProtKB-KW"/>
</dbReference>
<evidence type="ECO:0008006" key="8">
    <source>
        <dbReference type="Google" id="ProtNLM"/>
    </source>
</evidence>
<dbReference type="Pfam" id="PF01596">
    <property type="entry name" value="Methyltransf_3"/>
    <property type="match status" value="1"/>
</dbReference>
<accession>A0A7N0VLC0</accession>
<dbReference type="InterPro" id="IPR029063">
    <property type="entry name" value="SAM-dependent_MTases_sf"/>
</dbReference>
<dbReference type="SUPFAM" id="SSF53335">
    <property type="entry name" value="S-adenosyl-L-methionine-dependent methyltransferases"/>
    <property type="match status" value="1"/>
</dbReference>
<evidence type="ECO:0000256" key="1">
    <source>
        <dbReference type="ARBA" id="ARBA00022603"/>
    </source>
</evidence>
<keyword evidence="3" id="KW-0949">S-adenosyl-L-methionine</keyword>
<organism evidence="6 7">
    <name type="scientific">Kalanchoe fedtschenkoi</name>
    <name type="common">Lavender scallops</name>
    <name type="synonym">South American air plant</name>
    <dbReference type="NCBI Taxonomy" id="63787"/>
    <lineage>
        <taxon>Eukaryota</taxon>
        <taxon>Viridiplantae</taxon>
        <taxon>Streptophyta</taxon>
        <taxon>Embryophyta</taxon>
        <taxon>Tracheophyta</taxon>
        <taxon>Spermatophyta</taxon>
        <taxon>Magnoliopsida</taxon>
        <taxon>eudicotyledons</taxon>
        <taxon>Gunneridae</taxon>
        <taxon>Pentapetalae</taxon>
        <taxon>Saxifragales</taxon>
        <taxon>Crassulaceae</taxon>
        <taxon>Kalanchoe</taxon>
    </lineage>
</organism>
<evidence type="ECO:0000313" key="6">
    <source>
        <dbReference type="EnsemblPlants" id="Kaladp0996s0003.1.v1.1"/>
    </source>
</evidence>